<evidence type="ECO:0000256" key="6">
    <source>
        <dbReference type="PROSITE-ProRule" id="PRU01091"/>
    </source>
</evidence>
<dbReference type="CDD" id="cd00383">
    <property type="entry name" value="trans_reg_C"/>
    <property type="match status" value="1"/>
</dbReference>
<keyword evidence="5 6" id="KW-0238">DNA-binding</keyword>
<dbReference type="PANTHER" id="PTHR43289:SF34">
    <property type="entry name" value="SERINE_THREONINE-PROTEIN KINASE YBDM-RELATED"/>
    <property type="match status" value="1"/>
</dbReference>
<dbReference type="SUPFAM" id="SSF46894">
    <property type="entry name" value="C-terminal effector domain of the bipartite response regulators"/>
    <property type="match status" value="1"/>
</dbReference>
<keyword evidence="1" id="KW-0808">Transferase</keyword>
<dbReference type="GO" id="GO:0006355">
    <property type="term" value="P:regulation of DNA-templated transcription"/>
    <property type="evidence" value="ECO:0007669"/>
    <property type="project" value="InterPro"/>
</dbReference>
<keyword evidence="10" id="KW-1185">Reference proteome</keyword>
<organism evidence="9 10">
    <name type="scientific">Hyphomonas polymorpha PS728</name>
    <dbReference type="NCBI Taxonomy" id="1280954"/>
    <lineage>
        <taxon>Bacteria</taxon>
        <taxon>Pseudomonadati</taxon>
        <taxon>Pseudomonadota</taxon>
        <taxon>Alphaproteobacteria</taxon>
        <taxon>Hyphomonadales</taxon>
        <taxon>Hyphomonadaceae</taxon>
        <taxon>Hyphomonas</taxon>
    </lineage>
</organism>
<feature type="domain" description="Protein kinase" evidence="7">
    <location>
        <begin position="136"/>
        <end position="451"/>
    </location>
</feature>
<dbReference type="InterPro" id="IPR011009">
    <property type="entry name" value="Kinase-like_dom_sf"/>
</dbReference>
<keyword evidence="2" id="KW-0547">Nucleotide-binding</keyword>
<evidence type="ECO:0000256" key="3">
    <source>
        <dbReference type="ARBA" id="ARBA00022777"/>
    </source>
</evidence>
<dbReference type="Gene3D" id="1.10.10.10">
    <property type="entry name" value="Winged helix-like DNA-binding domain superfamily/Winged helix DNA-binding domain"/>
    <property type="match status" value="1"/>
</dbReference>
<proteinExistence type="predicted"/>
<dbReference type="Pfam" id="PF00069">
    <property type="entry name" value="Pkinase"/>
    <property type="match status" value="1"/>
</dbReference>
<dbReference type="Pfam" id="PF13424">
    <property type="entry name" value="TPR_12"/>
    <property type="match status" value="1"/>
</dbReference>
<accession>A0A062V561</accession>
<dbReference type="PROSITE" id="PS00108">
    <property type="entry name" value="PROTEIN_KINASE_ST"/>
    <property type="match status" value="1"/>
</dbReference>
<dbReference type="InterPro" id="IPR011990">
    <property type="entry name" value="TPR-like_helical_dom_sf"/>
</dbReference>
<dbReference type="InterPro" id="IPR000719">
    <property type="entry name" value="Prot_kinase_dom"/>
</dbReference>
<dbReference type="AlphaFoldDB" id="A0A062V561"/>
<evidence type="ECO:0000256" key="4">
    <source>
        <dbReference type="ARBA" id="ARBA00022840"/>
    </source>
</evidence>
<dbReference type="GO" id="GO:0004674">
    <property type="term" value="F:protein serine/threonine kinase activity"/>
    <property type="evidence" value="ECO:0007669"/>
    <property type="project" value="UniProtKB-KW"/>
</dbReference>
<dbReference type="eggNOG" id="COG0457">
    <property type="taxonomic scope" value="Bacteria"/>
</dbReference>
<dbReference type="SMART" id="SM00220">
    <property type="entry name" value="S_TKc"/>
    <property type="match status" value="1"/>
</dbReference>
<comment type="caution">
    <text evidence="9">The sequence shown here is derived from an EMBL/GenBank/DDBJ whole genome shotgun (WGS) entry which is preliminary data.</text>
</comment>
<dbReference type="STRING" id="1280954.HPO_16690"/>
<evidence type="ECO:0000256" key="1">
    <source>
        <dbReference type="ARBA" id="ARBA00022679"/>
    </source>
</evidence>
<dbReference type="Gene3D" id="1.25.40.10">
    <property type="entry name" value="Tetratricopeptide repeat domain"/>
    <property type="match status" value="1"/>
</dbReference>
<dbReference type="InterPro" id="IPR016032">
    <property type="entry name" value="Sig_transdc_resp-reg_C-effctor"/>
</dbReference>
<dbReference type="PROSITE" id="PS50011">
    <property type="entry name" value="PROTEIN_KINASE_DOM"/>
    <property type="match status" value="1"/>
</dbReference>
<dbReference type="EMBL" id="ARYM01000025">
    <property type="protein sequence ID" value="KCZ97119.1"/>
    <property type="molecule type" value="Genomic_DNA"/>
</dbReference>
<reference evidence="9 10" key="1">
    <citation type="journal article" date="2014" name="Antonie Van Leeuwenhoek">
        <title>Hyphomonas beringensis sp. nov. and Hyphomonas chukchiensis sp. nov., isolated from surface seawater of the Bering Sea and Chukchi Sea.</title>
        <authorList>
            <person name="Li C."/>
            <person name="Lai Q."/>
            <person name="Li G."/>
            <person name="Dong C."/>
            <person name="Wang J."/>
            <person name="Liao Y."/>
            <person name="Shao Z."/>
        </authorList>
    </citation>
    <scope>NUCLEOTIDE SEQUENCE [LARGE SCALE GENOMIC DNA]</scope>
    <source>
        <strain evidence="9 10">PS728</strain>
    </source>
</reference>
<dbReference type="PROSITE" id="PS51755">
    <property type="entry name" value="OMPR_PHOB"/>
    <property type="match status" value="1"/>
</dbReference>
<evidence type="ECO:0000259" key="8">
    <source>
        <dbReference type="PROSITE" id="PS51755"/>
    </source>
</evidence>
<evidence type="ECO:0000313" key="9">
    <source>
        <dbReference type="EMBL" id="KCZ97119.1"/>
    </source>
</evidence>
<dbReference type="GO" id="GO:0005524">
    <property type="term" value="F:ATP binding"/>
    <property type="evidence" value="ECO:0007669"/>
    <property type="project" value="UniProtKB-KW"/>
</dbReference>
<protein>
    <submittedName>
        <fullName evidence="9">Serine/threonine protein kinase</fullName>
    </submittedName>
</protein>
<dbReference type="SUPFAM" id="SSF48452">
    <property type="entry name" value="TPR-like"/>
    <property type="match status" value="2"/>
</dbReference>
<sequence length="909" mass="97884">MDDLKREEVPLYRYRFGAAEFDEASFELRVGGLVVELERRPLEVLSLLLRHAGEVVTKEELLDTVWQGRITVENVLANAITKLRKGLGETLSGQIRTQARIGYRFTGQVERVAAGRRLVNRLDLRAGQPVPGRSHFMLREQLSGTRGSEVWLARHDKTGELRVYKFSPDGARLASLKREATLARVLRESLGERDDIARVIDWNFETPPFFLECEYGGENLLAWAEQEGRLAAMPAEERLGLALQTIDVVAAAHEAGVLHKDLKPANFLVAPRKGGGWQVRVTDFGAGGLVEQGRLEDLGITPMGMTIGEGGSGSSSMGTPLYIAPEILDGQAPSARCDVYALGVMLYQILTGNMRKPLATGWEQDIGDPLLREDIAEATHGDPLRRIASAGELAARLRALEARRAARAREAALAAEADAARAELERVKTRRPWVTATFAALVAGFAASVWLYLQAADARAVAEMEAARAEATGGFLRDLLVNADPYRPGGAGDVTVRAALDKAVGGIGPRFADDPLTEASIQQTAGEIYSSLAVYDAAAERKGRAADLLAEFYGEGDRRTLLARYRQAEALANASRISEAGAVLDMADKTLMLRREGDAQLAFAAAQTRGRYYLVQADMERSAPLLEEAVRLLPEAMPDDPETAYRLKMDLSQIYSRVGRHEDAVDLLAGLQDPSHAAAGVSEATRARATMFLGASLFYAGRYDDAEPVLQDAIRRLTDVFGADAAQVVEAQSALANLYATSGNWEPALPLVTDVRAKMCALHGEDHLTCLMTRGNEAVFQWFLGDAEGAVANLGPVVDTFRAQLGPDSPAVHVMAYYLAMAQLELGQASKAMALAEGLDAGKLAAGSPGDGWDTRVAGLRGIALIRLGNCAAGRAMLAPAVDAMKVGGMQPWILEDYEAALAAAPCGG</sequence>
<feature type="domain" description="OmpR/PhoB-type" evidence="8">
    <location>
        <begin position="11"/>
        <end position="107"/>
    </location>
</feature>
<evidence type="ECO:0000259" key="7">
    <source>
        <dbReference type="PROSITE" id="PS50011"/>
    </source>
</evidence>
<name>A0A062V561_9PROT</name>
<dbReference type="Proteomes" id="UP000027100">
    <property type="component" value="Unassembled WGS sequence"/>
</dbReference>
<dbReference type="InterPro" id="IPR008271">
    <property type="entry name" value="Ser/Thr_kinase_AS"/>
</dbReference>
<evidence type="ECO:0000256" key="5">
    <source>
        <dbReference type="ARBA" id="ARBA00023125"/>
    </source>
</evidence>
<gene>
    <name evidence="9" type="ORF">HPO_16690</name>
</gene>
<feature type="DNA-binding region" description="OmpR/PhoB-type" evidence="6">
    <location>
        <begin position="11"/>
        <end position="107"/>
    </location>
</feature>
<dbReference type="PATRIC" id="fig|1280954.3.peg.3370"/>
<dbReference type="eggNOG" id="COG3710">
    <property type="taxonomic scope" value="Bacteria"/>
</dbReference>
<dbReference type="Gene3D" id="1.10.510.10">
    <property type="entry name" value="Transferase(Phosphotransferase) domain 1"/>
    <property type="match status" value="1"/>
</dbReference>
<evidence type="ECO:0000313" key="10">
    <source>
        <dbReference type="Proteomes" id="UP000027100"/>
    </source>
</evidence>
<dbReference type="Pfam" id="PF00486">
    <property type="entry name" value="Trans_reg_C"/>
    <property type="match status" value="1"/>
</dbReference>
<dbReference type="GO" id="GO:0003677">
    <property type="term" value="F:DNA binding"/>
    <property type="evidence" value="ECO:0007669"/>
    <property type="project" value="UniProtKB-UniRule"/>
</dbReference>
<dbReference type="RefSeq" id="WP_051612727.1">
    <property type="nucleotide sequence ID" value="NZ_ARYM01000025.1"/>
</dbReference>
<dbReference type="eggNOG" id="COG0515">
    <property type="taxonomic scope" value="Bacteria"/>
</dbReference>
<dbReference type="GO" id="GO:0000160">
    <property type="term" value="P:phosphorelay signal transduction system"/>
    <property type="evidence" value="ECO:0007669"/>
    <property type="project" value="InterPro"/>
</dbReference>
<keyword evidence="9" id="KW-0723">Serine/threonine-protein kinase</keyword>
<keyword evidence="4" id="KW-0067">ATP-binding</keyword>
<dbReference type="InterPro" id="IPR036388">
    <property type="entry name" value="WH-like_DNA-bd_sf"/>
</dbReference>
<dbReference type="InterPro" id="IPR001867">
    <property type="entry name" value="OmpR/PhoB-type_DNA-bd"/>
</dbReference>
<dbReference type="SMART" id="SM00862">
    <property type="entry name" value="Trans_reg_C"/>
    <property type="match status" value="1"/>
</dbReference>
<keyword evidence="3 9" id="KW-0418">Kinase</keyword>
<evidence type="ECO:0000256" key="2">
    <source>
        <dbReference type="ARBA" id="ARBA00022741"/>
    </source>
</evidence>
<dbReference type="SUPFAM" id="SSF56112">
    <property type="entry name" value="Protein kinase-like (PK-like)"/>
    <property type="match status" value="1"/>
</dbReference>
<dbReference type="PANTHER" id="PTHR43289">
    <property type="entry name" value="MITOGEN-ACTIVATED PROTEIN KINASE KINASE KINASE 20-RELATED"/>
    <property type="match status" value="1"/>
</dbReference>